<dbReference type="Proteomes" id="UP000483379">
    <property type="component" value="Unassembled WGS sequence"/>
</dbReference>
<dbReference type="InterPro" id="IPR013766">
    <property type="entry name" value="Thioredoxin_domain"/>
</dbReference>
<feature type="chain" id="PRO_5027031902" evidence="1">
    <location>
        <begin position="21"/>
        <end position="164"/>
    </location>
</feature>
<feature type="domain" description="Thioredoxin" evidence="2">
    <location>
        <begin position="21"/>
        <end position="162"/>
    </location>
</feature>
<dbReference type="InterPro" id="IPR050553">
    <property type="entry name" value="Thioredoxin_ResA/DsbE_sf"/>
</dbReference>
<dbReference type="Pfam" id="PF08534">
    <property type="entry name" value="Redoxin"/>
    <property type="match status" value="1"/>
</dbReference>
<dbReference type="SUPFAM" id="SSF52833">
    <property type="entry name" value="Thioredoxin-like"/>
    <property type="match status" value="1"/>
</dbReference>
<dbReference type="GO" id="GO:0016491">
    <property type="term" value="F:oxidoreductase activity"/>
    <property type="evidence" value="ECO:0007669"/>
    <property type="project" value="InterPro"/>
</dbReference>
<dbReference type="AlphaFoldDB" id="A0A6M0JXK3"/>
<dbReference type="InterPro" id="IPR036249">
    <property type="entry name" value="Thioredoxin-like_sf"/>
</dbReference>
<dbReference type="PANTHER" id="PTHR42852">
    <property type="entry name" value="THIOL:DISULFIDE INTERCHANGE PROTEIN DSBE"/>
    <property type="match status" value="1"/>
</dbReference>
<evidence type="ECO:0000259" key="2">
    <source>
        <dbReference type="PROSITE" id="PS51352"/>
    </source>
</evidence>
<gene>
    <name evidence="3" type="ORF">G3446_07375</name>
</gene>
<dbReference type="RefSeq" id="WP_164452187.1">
    <property type="nucleotide sequence ID" value="NZ_JAAIJQ010000016.1"/>
</dbReference>
<evidence type="ECO:0000256" key="1">
    <source>
        <dbReference type="SAM" id="SignalP"/>
    </source>
</evidence>
<organism evidence="3 4">
    <name type="scientific">Thiorhodococcus minor</name>
    <dbReference type="NCBI Taxonomy" id="57489"/>
    <lineage>
        <taxon>Bacteria</taxon>
        <taxon>Pseudomonadati</taxon>
        <taxon>Pseudomonadota</taxon>
        <taxon>Gammaproteobacteria</taxon>
        <taxon>Chromatiales</taxon>
        <taxon>Chromatiaceae</taxon>
        <taxon>Thiorhodococcus</taxon>
    </lineage>
</organism>
<dbReference type="PROSITE" id="PS51352">
    <property type="entry name" value="THIOREDOXIN_2"/>
    <property type="match status" value="1"/>
</dbReference>
<evidence type="ECO:0000313" key="3">
    <source>
        <dbReference type="EMBL" id="NEV61711.1"/>
    </source>
</evidence>
<accession>A0A6M0JXK3</accession>
<dbReference type="Gene3D" id="3.40.30.10">
    <property type="entry name" value="Glutaredoxin"/>
    <property type="match status" value="1"/>
</dbReference>
<dbReference type="PANTHER" id="PTHR42852:SF18">
    <property type="entry name" value="CHROMOSOME UNDETERMINED SCAFFOLD_47, WHOLE GENOME SHOTGUN SEQUENCE"/>
    <property type="match status" value="1"/>
</dbReference>
<sequence>MRLNHLLPLLILLGGSSAQAADVGSPAPSCAVPSLSGDAQVDPARLRGRVVYLDFWASWCGPCAKSFPFIEQMHRDLNAQGLEVVAINLDEERQDAEGFLSKHPVSFTIGSDPKGKCPRLYKVKGMPTSYLIDRSGQIRDIHEGFESADAPKIRAQIESLLSQP</sequence>
<name>A0A6M0JXK3_9GAMM</name>
<dbReference type="EMBL" id="JAAIJQ010000016">
    <property type="protein sequence ID" value="NEV61711.1"/>
    <property type="molecule type" value="Genomic_DNA"/>
</dbReference>
<protein>
    <submittedName>
        <fullName evidence="3">TlpA family protein disulfide reductase</fullName>
    </submittedName>
</protein>
<comment type="caution">
    <text evidence="3">The sequence shown here is derived from an EMBL/GenBank/DDBJ whole genome shotgun (WGS) entry which is preliminary data.</text>
</comment>
<reference evidence="3 4" key="1">
    <citation type="submission" date="2020-02" db="EMBL/GenBank/DDBJ databases">
        <title>Genome sequences of Thiorhodococcus mannitoliphagus and Thiorhodococcus minor, purple sulfur photosynthetic bacteria in the gammaproteobacterial family, Chromatiaceae.</title>
        <authorList>
            <person name="Aviles F.A."/>
            <person name="Meyer T.E."/>
            <person name="Kyndt J.A."/>
        </authorList>
    </citation>
    <scope>NUCLEOTIDE SEQUENCE [LARGE SCALE GENOMIC DNA]</scope>
    <source>
        <strain evidence="3 4">DSM 11518</strain>
    </source>
</reference>
<keyword evidence="1" id="KW-0732">Signal</keyword>
<dbReference type="InterPro" id="IPR013740">
    <property type="entry name" value="Redoxin"/>
</dbReference>
<feature type="signal peptide" evidence="1">
    <location>
        <begin position="1"/>
        <end position="20"/>
    </location>
</feature>
<proteinExistence type="predicted"/>
<keyword evidence="4" id="KW-1185">Reference proteome</keyword>
<evidence type="ECO:0000313" key="4">
    <source>
        <dbReference type="Proteomes" id="UP000483379"/>
    </source>
</evidence>
<dbReference type="CDD" id="cd02966">
    <property type="entry name" value="TlpA_like_family"/>
    <property type="match status" value="1"/>
</dbReference>